<dbReference type="Pfam" id="PF20207">
    <property type="entry name" value="DUF6568"/>
    <property type="match status" value="1"/>
</dbReference>
<evidence type="ECO:0000313" key="2">
    <source>
        <dbReference type="EMBL" id="AFS79658.1"/>
    </source>
</evidence>
<dbReference type="PATRIC" id="fig|1128398.3.peg.2745"/>
<accession>K0B0V8</accession>
<dbReference type="eggNOG" id="COG0526">
    <property type="taxonomic scope" value="Bacteria"/>
</dbReference>
<proteinExistence type="predicted"/>
<dbReference type="AlphaFoldDB" id="K0B0V8"/>
<feature type="domain" description="Copper amine oxidase-like N-terminal" evidence="1">
    <location>
        <begin position="35"/>
        <end position="141"/>
    </location>
</feature>
<dbReference type="SUPFAM" id="SSF52833">
    <property type="entry name" value="Thioredoxin-like"/>
    <property type="match status" value="1"/>
</dbReference>
<organism evidence="2 3">
    <name type="scientific">Gottschalkia acidurici (strain ATCC 7906 / DSM 604 / BCRC 14475 / CIP 104303 / KCTC 5404 / NCIMB 10678 / 9a)</name>
    <name type="common">Clostridium acidurici</name>
    <dbReference type="NCBI Taxonomy" id="1128398"/>
    <lineage>
        <taxon>Bacteria</taxon>
        <taxon>Bacillati</taxon>
        <taxon>Bacillota</taxon>
        <taxon>Tissierellia</taxon>
        <taxon>Tissierellales</taxon>
        <taxon>Gottschalkiaceae</taxon>
        <taxon>Gottschalkia</taxon>
    </lineage>
</organism>
<sequence length="258" mass="30253">MIRRGIIVIILALNFAMISNTTIASMENNGDILIKVNGKFIEFDDEKPFINSDYRALVPLQFIVNELGAEADWIFQSQTIRINTKKEVSLNIGAYKAIVNSEEVNLDPMPTINNGKVFVPLRFISETLGFHTEWDDKDSIINIYKIEKLIEIDSLTFFEQTRDNLIYFGRPTCPYCQEFEYHLKKTLEDKNVTVYYFNSDYWREKDGFEEIVNKYDVRYVPYLVKLKNGVIQDSLSLNDRTYEKEIKDHIEAFISKYK</sequence>
<dbReference type="InterPro" id="IPR012854">
    <property type="entry name" value="Cu_amine_oxidase-like_N"/>
</dbReference>
<dbReference type="eggNOG" id="COG4632">
    <property type="taxonomic scope" value="Bacteria"/>
</dbReference>
<dbReference type="Pfam" id="PF07833">
    <property type="entry name" value="Cu_amine_oxidN1"/>
    <property type="match status" value="1"/>
</dbReference>
<dbReference type="Gene3D" id="3.30.457.10">
    <property type="entry name" value="Copper amine oxidase-like, N-terminal domain"/>
    <property type="match status" value="1"/>
</dbReference>
<dbReference type="KEGG" id="cad:Curi_c26640"/>
<dbReference type="RefSeq" id="WP_014968792.1">
    <property type="nucleotide sequence ID" value="NC_018664.1"/>
</dbReference>
<dbReference type="HOGENOM" id="CLU_1076459_0_0_9"/>
<evidence type="ECO:0000259" key="1">
    <source>
        <dbReference type="Pfam" id="PF07833"/>
    </source>
</evidence>
<gene>
    <name evidence="2" type="ordered locus">Curi_c26640</name>
</gene>
<name>K0B0V8_GOTA9</name>
<dbReference type="InterPro" id="IPR036249">
    <property type="entry name" value="Thioredoxin-like_sf"/>
</dbReference>
<dbReference type="Gene3D" id="3.40.30.10">
    <property type="entry name" value="Glutaredoxin"/>
    <property type="match status" value="1"/>
</dbReference>
<evidence type="ECO:0000313" key="3">
    <source>
        <dbReference type="Proteomes" id="UP000006094"/>
    </source>
</evidence>
<dbReference type="EMBL" id="CP003326">
    <property type="protein sequence ID" value="AFS79658.1"/>
    <property type="molecule type" value="Genomic_DNA"/>
</dbReference>
<dbReference type="SUPFAM" id="SSF55383">
    <property type="entry name" value="Copper amine oxidase, domain N"/>
    <property type="match status" value="1"/>
</dbReference>
<dbReference type="CDD" id="cd02947">
    <property type="entry name" value="TRX_family"/>
    <property type="match status" value="1"/>
</dbReference>
<dbReference type="InterPro" id="IPR046698">
    <property type="entry name" value="PedC-like"/>
</dbReference>
<dbReference type="InterPro" id="IPR036582">
    <property type="entry name" value="Mao_N_sf"/>
</dbReference>
<keyword evidence="3" id="KW-1185">Reference proteome</keyword>
<dbReference type="STRING" id="1128398.Curi_c26640"/>
<protein>
    <submittedName>
        <fullName evidence="2">Copper amine oxidase-like protein</fullName>
    </submittedName>
</protein>
<reference evidence="2 3" key="1">
    <citation type="journal article" date="2012" name="PLoS ONE">
        <title>The purine-utilizing bacterium Clostridium acidurici 9a: a genome-guided metabolic reconsideration.</title>
        <authorList>
            <person name="Hartwich K."/>
            <person name="Poehlein A."/>
            <person name="Daniel R."/>
        </authorList>
    </citation>
    <scope>NUCLEOTIDE SEQUENCE [LARGE SCALE GENOMIC DNA]</scope>
    <source>
        <strain evidence="3">ATCC 7906 / DSM 604 / BCRC 14475 / CIP 104303 / KCTC 5404 / NCIMB 10678 / 9a</strain>
    </source>
</reference>
<dbReference type="OrthoDB" id="2379109at2"/>
<dbReference type="Proteomes" id="UP000006094">
    <property type="component" value="Chromosome"/>
</dbReference>